<dbReference type="EMBL" id="JALJOS010000003">
    <property type="protein sequence ID" value="KAK9841200.1"/>
    <property type="molecule type" value="Genomic_DNA"/>
</dbReference>
<keyword evidence="9" id="KW-1185">Reference proteome</keyword>
<evidence type="ECO:0000256" key="4">
    <source>
        <dbReference type="PIRSR" id="PIRSR001430-1"/>
    </source>
</evidence>
<evidence type="ECO:0000256" key="1">
    <source>
        <dbReference type="ARBA" id="ARBA00009375"/>
    </source>
</evidence>
<evidence type="ECO:0000313" key="8">
    <source>
        <dbReference type="EMBL" id="KAK9841200.1"/>
    </source>
</evidence>
<accession>A0AAW1S491</accession>
<dbReference type="Pfam" id="PF01416">
    <property type="entry name" value="PseudoU_synth_1"/>
    <property type="match status" value="1"/>
</dbReference>
<feature type="active site" description="Nucleophile" evidence="4">
    <location>
        <position position="79"/>
    </location>
</feature>
<dbReference type="GO" id="GO:0003723">
    <property type="term" value="F:RNA binding"/>
    <property type="evidence" value="ECO:0007669"/>
    <property type="project" value="InterPro"/>
</dbReference>
<dbReference type="InterPro" id="IPR020097">
    <property type="entry name" value="PsdUridine_synth_TruA_a/b_dom"/>
</dbReference>
<sequence length="300" mass="33182">MLSNSKPAVAATGDCPAHKYLLTLAYKGTTYHGFQAQLQNHAGQEPREFKTVQSVVEKSLRRVTGSECRVVISVASRTDVGVHAKGQAATFYCNDAQFGLQMAALNLTLDRNIAVTDIALVPEAFNVARSVGKLYTYRLCDGAVQDPFQQDVQWWVADRWCQANARRPAPGEIMSLDLSLMQEAAACLQGQRCFAAFRDPSEWLPSNSVRHVWHIQVQRNQPGSILVEIAGDGFLYHMVRKLVAALVEVGAHRMSLQTLCQLRDQGAHKKTPKAAPAHGLCLERVFFSGDQVPFRHQKPA</sequence>
<gene>
    <name evidence="8" type="ORF">WJX74_001788</name>
</gene>
<feature type="domain" description="Pseudouridine synthase I TruA alpha/beta" evidence="7">
    <location>
        <begin position="184"/>
        <end position="287"/>
    </location>
</feature>
<dbReference type="GO" id="GO:0160147">
    <property type="term" value="F:tRNA pseudouridine(38-40) synthase activity"/>
    <property type="evidence" value="ECO:0007669"/>
    <property type="project" value="UniProtKB-EC"/>
</dbReference>
<name>A0AAW1S491_9CHLO</name>
<keyword evidence="3 6" id="KW-0413">Isomerase</keyword>
<keyword evidence="2 6" id="KW-0819">tRNA processing</keyword>
<comment type="catalytic activity">
    <reaction evidence="6">
        <text>uridine(38/39/40) in tRNA = pseudouridine(38/39/40) in tRNA</text>
        <dbReference type="Rhea" id="RHEA:22376"/>
        <dbReference type="Rhea" id="RHEA-COMP:10085"/>
        <dbReference type="Rhea" id="RHEA-COMP:10087"/>
        <dbReference type="ChEBI" id="CHEBI:65314"/>
        <dbReference type="ChEBI" id="CHEBI:65315"/>
        <dbReference type="EC" id="5.4.99.12"/>
    </reaction>
</comment>
<dbReference type="HAMAP" id="MF_00171">
    <property type="entry name" value="TruA"/>
    <property type="match status" value="1"/>
</dbReference>
<dbReference type="Gene3D" id="3.30.70.580">
    <property type="entry name" value="Pseudouridine synthase I, catalytic domain, N-terminal subdomain"/>
    <property type="match status" value="1"/>
</dbReference>
<dbReference type="InterPro" id="IPR020095">
    <property type="entry name" value="PsdUridine_synth_TruA_C"/>
</dbReference>
<evidence type="ECO:0000259" key="7">
    <source>
        <dbReference type="Pfam" id="PF01416"/>
    </source>
</evidence>
<dbReference type="NCBIfam" id="TIGR00071">
    <property type="entry name" value="hisT_truA"/>
    <property type="match status" value="1"/>
</dbReference>
<dbReference type="Proteomes" id="UP001438707">
    <property type="component" value="Unassembled WGS sequence"/>
</dbReference>
<dbReference type="EC" id="5.4.99.12" evidence="6"/>
<dbReference type="InterPro" id="IPR020094">
    <property type="entry name" value="TruA/RsuA/RluB/E/F_N"/>
</dbReference>
<dbReference type="PANTHER" id="PTHR11142">
    <property type="entry name" value="PSEUDOURIDYLATE SYNTHASE"/>
    <property type="match status" value="1"/>
</dbReference>
<reference evidence="8 9" key="1">
    <citation type="journal article" date="2024" name="Nat. Commun.">
        <title>Phylogenomics reveals the evolutionary origins of lichenization in chlorophyte algae.</title>
        <authorList>
            <person name="Puginier C."/>
            <person name="Libourel C."/>
            <person name="Otte J."/>
            <person name="Skaloud P."/>
            <person name="Haon M."/>
            <person name="Grisel S."/>
            <person name="Petersen M."/>
            <person name="Berrin J.G."/>
            <person name="Delaux P.M."/>
            <person name="Dal Grande F."/>
            <person name="Keller J."/>
        </authorList>
    </citation>
    <scope>NUCLEOTIDE SEQUENCE [LARGE SCALE GENOMIC DNA]</scope>
    <source>
        <strain evidence="8 9">SAG 2145</strain>
    </source>
</reference>
<evidence type="ECO:0000256" key="5">
    <source>
        <dbReference type="PIRSR" id="PIRSR001430-2"/>
    </source>
</evidence>
<comment type="similarity">
    <text evidence="1 6">Belongs to the tRNA pseudouridine synthase TruA family.</text>
</comment>
<protein>
    <recommendedName>
        <fullName evidence="6">tRNA pseudouridine synthase</fullName>
        <ecNumber evidence="6">5.4.99.12</ecNumber>
    </recommendedName>
</protein>
<comment type="caution">
    <text evidence="8">The sequence shown here is derived from an EMBL/GenBank/DDBJ whole genome shotgun (WGS) entry which is preliminary data.</text>
</comment>
<dbReference type="PANTHER" id="PTHR11142:SF0">
    <property type="entry name" value="TRNA PSEUDOURIDINE SYNTHASE-LIKE 1"/>
    <property type="match status" value="1"/>
</dbReference>
<dbReference type="GO" id="GO:0031119">
    <property type="term" value="P:tRNA pseudouridine synthesis"/>
    <property type="evidence" value="ECO:0007669"/>
    <property type="project" value="TreeGrafter"/>
</dbReference>
<dbReference type="Gene3D" id="3.30.70.660">
    <property type="entry name" value="Pseudouridine synthase I, catalytic domain, C-terminal subdomain"/>
    <property type="match status" value="1"/>
</dbReference>
<dbReference type="SUPFAM" id="SSF55120">
    <property type="entry name" value="Pseudouridine synthase"/>
    <property type="match status" value="1"/>
</dbReference>
<dbReference type="InterPro" id="IPR001406">
    <property type="entry name" value="PsdUridine_synth_TruA"/>
</dbReference>
<proteinExistence type="inferred from homology"/>
<dbReference type="InterPro" id="IPR020103">
    <property type="entry name" value="PsdUridine_synth_cat_dom_sf"/>
</dbReference>
<dbReference type="PIRSF" id="PIRSF001430">
    <property type="entry name" value="tRNA_psdUrid_synth"/>
    <property type="match status" value="1"/>
</dbReference>
<evidence type="ECO:0000256" key="3">
    <source>
        <dbReference type="ARBA" id="ARBA00023235"/>
    </source>
</evidence>
<evidence type="ECO:0000256" key="6">
    <source>
        <dbReference type="RuleBase" id="RU003792"/>
    </source>
</evidence>
<organism evidence="8 9">
    <name type="scientific">Apatococcus lobatus</name>
    <dbReference type="NCBI Taxonomy" id="904363"/>
    <lineage>
        <taxon>Eukaryota</taxon>
        <taxon>Viridiplantae</taxon>
        <taxon>Chlorophyta</taxon>
        <taxon>core chlorophytes</taxon>
        <taxon>Trebouxiophyceae</taxon>
        <taxon>Chlorellales</taxon>
        <taxon>Chlorellaceae</taxon>
        <taxon>Apatococcus</taxon>
    </lineage>
</organism>
<evidence type="ECO:0000313" key="9">
    <source>
        <dbReference type="Proteomes" id="UP001438707"/>
    </source>
</evidence>
<evidence type="ECO:0000256" key="2">
    <source>
        <dbReference type="ARBA" id="ARBA00022694"/>
    </source>
</evidence>
<feature type="binding site" evidence="5">
    <location>
        <position position="135"/>
    </location>
    <ligand>
        <name>substrate</name>
    </ligand>
</feature>
<dbReference type="AlphaFoldDB" id="A0AAW1S491"/>